<proteinExistence type="predicted"/>
<evidence type="ECO:0000313" key="1">
    <source>
        <dbReference type="EMBL" id="VDP00227.1"/>
    </source>
</evidence>
<evidence type="ECO:0000313" key="2">
    <source>
        <dbReference type="Proteomes" id="UP000269396"/>
    </source>
</evidence>
<gene>
    <name evidence="1" type="ORF">SMTD_LOCUS3887</name>
</gene>
<dbReference type="AlphaFoldDB" id="A0A3P7ZE76"/>
<dbReference type="EMBL" id="UZAL01008452">
    <property type="protein sequence ID" value="VDP00227.1"/>
    <property type="molecule type" value="Genomic_DNA"/>
</dbReference>
<name>A0A3P7ZE76_9TREM</name>
<dbReference type="Proteomes" id="UP000269396">
    <property type="component" value="Unassembled WGS sequence"/>
</dbReference>
<sequence length="53" mass="5985">MLPNISIAPSLSQSFLQLSIPKLYHLAESITQQLTIEMLNAQLPPIMEVDKFM</sequence>
<keyword evidence="2" id="KW-1185">Reference proteome</keyword>
<protein>
    <submittedName>
        <fullName evidence="1">Uncharacterized protein</fullName>
    </submittedName>
</protein>
<accession>A0A3P7ZE76</accession>
<reference evidence="1 2" key="1">
    <citation type="submission" date="2018-11" db="EMBL/GenBank/DDBJ databases">
        <authorList>
            <consortium name="Pathogen Informatics"/>
        </authorList>
    </citation>
    <scope>NUCLEOTIDE SEQUENCE [LARGE SCALE GENOMIC DNA]</scope>
    <source>
        <strain>Denwood</strain>
        <strain evidence="2">Zambia</strain>
    </source>
</reference>
<organism evidence="1 2">
    <name type="scientific">Schistosoma mattheei</name>
    <dbReference type="NCBI Taxonomy" id="31246"/>
    <lineage>
        <taxon>Eukaryota</taxon>
        <taxon>Metazoa</taxon>
        <taxon>Spiralia</taxon>
        <taxon>Lophotrochozoa</taxon>
        <taxon>Platyhelminthes</taxon>
        <taxon>Trematoda</taxon>
        <taxon>Digenea</taxon>
        <taxon>Strigeidida</taxon>
        <taxon>Schistosomatoidea</taxon>
        <taxon>Schistosomatidae</taxon>
        <taxon>Schistosoma</taxon>
    </lineage>
</organism>